<proteinExistence type="predicted"/>
<dbReference type="OrthoDB" id="6352234at2759"/>
<dbReference type="InterPro" id="IPR029063">
    <property type="entry name" value="SAM-dependent_MTases_sf"/>
</dbReference>
<dbReference type="Gene3D" id="3.40.50.150">
    <property type="entry name" value="Vaccinia Virus protein VP39"/>
    <property type="match status" value="1"/>
</dbReference>
<evidence type="ECO:0000313" key="2">
    <source>
        <dbReference type="EMBL" id="VDI16955.1"/>
    </source>
</evidence>
<feature type="non-terminal residue" evidence="2">
    <location>
        <position position="390"/>
    </location>
</feature>
<evidence type="ECO:0000313" key="3">
    <source>
        <dbReference type="Proteomes" id="UP000596742"/>
    </source>
</evidence>
<gene>
    <name evidence="2" type="ORF">MGAL_10B054819</name>
</gene>
<evidence type="ECO:0000259" key="1">
    <source>
        <dbReference type="Pfam" id="PF05050"/>
    </source>
</evidence>
<feature type="non-terminal residue" evidence="2">
    <location>
        <position position="1"/>
    </location>
</feature>
<dbReference type="Proteomes" id="UP000596742">
    <property type="component" value="Unassembled WGS sequence"/>
</dbReference>
<accession>A0A8B6DBC9</accession>
<keyword evidence="3" id="KW-1185">Reference proteome</keyword>
<dbReference type="SUPFAM" id="SSF53335">
    <property type="entry name" value="S-adenosyl-L-methionine-dependent methyltransferases"/>
    <property type="match status" value="1"/>
</dbReference>
<protein>
    <recommendedName>
        <fullName evidence="1">Methyltransferase FkbM domain-containing protein</fullName>
    </recommendedName>
</protein>
<dbReference type="InterPro" id="IPR053202">
    <property type="entry name" value="EGF_Rcpt_Signaling_Reg"/>
</dbReference>
<dbReference type="GO" id="GO:0005886">
    <property type="term" value="C:plasma membrane"/>
    <property type="evidence" value="ECO:0007669"/>
    <property type="project" value="TreeGrafter"/>
</dbReference>
<dbReference type="EMBL" id="UYJE01003146">
    <property type="protein sequence ID" value="VDI16955.1"/>
    <property type="molecule type" value="Genomic_DNA"/>
</dbReference>
<comment type="caution">
    <text evidence="2">The sequence shown here is derived from an EMBL/GenBank/DDBJ whole genome shotgun (WGS) entry which is preliminary data.</text>
</comment>
<dbReference type="GO" id="GO:0005789">
    <property type="term" value="C:endoplasmic reticulum membrane"/>
    <property type="evidence" value="ECO:0007669"/>
    <property type="project" value="TreeGrafter"/>
</dbReference>
<name>A0A8B6DBC9_MYTGA</name>
<dbReference type="AlphaFoldDB" id="A0A8B6DBC9"/>
<dbReference type="GO" id="GO:0006888">
    <property type="term" value="P:endoplasmic reticulum to Golgi vesicle-mediated transport"/>
    <property type="evidence" value="ECO:0007669"/>
    <property type="project" value="TreeGrafter"/>
</dbReference>
<dbReference type="PANTHER" id="PTHR34009:SF2">
    <property type="entry name" value="PROTEIN STAR"/>
    <property type="match status" value="1"/>
</dbReference>
<sequence length="390" mass="45481">KGILRTDLWTNETRVWRTKRAVESRTRDITVILRIYYKDRVSNGGYLISKEKTFEKSFLNINHDYDAYNVKLILEHTRDLTGWSKSDDAKFPGIRQGMMHYRGHGRQRVHVFTKINVNFTRTLGYYLKKPNPYFPVNNSDKHYSQAHQDKTMYKISQKKNGFFIEMGAYNGQTFSNTLWLERKHNWTGLLIEANPDLCRQIDALKRHAWRLCACISDTLTKTDFIQCGAVGGMASELDNDPIQMIKTKRKISVPCFDMAEVLDQIGVHHIDYFSLDVEGSEMIILESIRNKLISGKIVVNIWSIEYRTWDGKKNILNKSLQKLQNLRIFFKNIGGYVEHSQLNNEPDDHRDGMALDVVFIRGMGHLFYQSHFRLPMAFIFCHGLRAISNL</sequence>
<dbReference type="InterPro" id="IPR006342">
    <property type="entry name" value="FkbM_mtfrase"/>
</dbReference>
<dbReference type="GO" id="GO:0031902">
    <property type="term" value="C:late endosome membrane"/>
    <property type="evidence" value="ECO:0007669"/>
    <property type="project" value="TreeGrafter"/>
</dbReference>
<dbReference type="Pfam" id="PF05050">
    <property type="entry name" value="Methyltransf_21"/>
    <property type="match status" value="1"/>
</dbReference>
<dbReference type="GO" id="GO:0005794">
    <property type="term" value="C:Golgi apparatus"/>
    <property type="evidence" value="ECO:0007669"/>
    <property type="project" value="TreeGrafter"/>
</dbReference>
<dbReference type="GO" id="GO:0016197">
    <property type="term" value="P:endosomal transport"/>
    <property type="evidence" value="ECO:0007669"/>
    <property type="project" value="TreeGrafter"/>
</dbReference>
<feature type="domain" description="Methyltransferase FkbM" evidence="1">
    <location>
        <begin position="166"/>
        <end position="308"/>
    </location>
</feature>
<organism evidence="2 3">
    <name type="scientific">Mytilus galloprovincialis</name>
    <name type="common">Mediterranean mussel</name>
    <dbReference type="NCBI Taxonomy" id="29158"/>
    <lineage>
        <taxon>Eukaryota</taxon>
        <taxon>Metazoa</taxon>
        <taxon>Spiralia</taxon>
        <taxon>Lophotrochozoa</taxon>
        <taxon>Mollusca</taxon>
        <taxon>Bivalvia</taxon>
        <taxon>Autobranchia</taxon>
        <taxon>Pteriomorphia</taxon>
        <taxon>Mytilida</taxon>
        <taxon>Mytiloidea</taxon>
        <taxon>Mytilidae</taxon>
        <taxon>Mytilinae</taxon>
        <taxon>Mytilus</taxon>
    </lineage>
</organism>
<dbReference type="PANTHER" id="PTHR34009">
    <property type="entry name" value="PROTEIN STAR"/>
    <property type="match status" value="1"/>
</dbReference>
<reference evidence="2" key="1">
    <citation type="submission" date="2018-11" db="EMBL/GenBank/DDBJ databases">
        <authorList>
            <person name="Alioto T."/>
            <person name="Alioto T."/>
        </authorList>
    </citation>
    <scope>NUCLEOTIDE SEQUENCE</scope>
</reference>